<keyword evidence="1" id="KW-0472">Membrane</keyword>
<keyword evidence="1" id="KW-1133">Transmembrane helix</keyword>
<dbReference type="EMBL" id="FXEG02000005">
    <property type="protein sequence ID" value="SOX55603.1"/>
    <property type="molecule type" value="Genomic_DNA"/>
</dbReference>
<feature type="transmembrane region" description="Helical" evidence="1">
    <location>
        <begin position="143"/>
        <end position="161"/>
    </location>
</feature>
<sequence>MGVNVPGPFGRRSTRRYRLRLHTSAGSGFYAGEQVRLLRIFLGGTTFLYAYGVAFTLFPLRKGLTYANPTGGIIAIVLGVAALVWLGVRPGRPAPATAVAIVATPIVMAFHVAILAEFVCLIAPIFLAMYLRAFHSPRRGTMLVAVLTGACVLALAVAPVRKLVIDYFIFVIAIAGAAESFGLLMRALVAAACTDPLTRLLNRAGWKIATADLLDRSRSAAITVTVMVFDIDNFKTINDTHGHLAGDEHLVSRAQCWRKLAPANAVLARLGGDEFAVCIAEDANLTPGSSDRFLADVRLHTPGTSIGTASHSGVGADITALYAAADAALYDAKRKKLPGALGI</sequence>
<dbReference type="GO" id="GO:0052621">
    <property type="term" value="F:diguanylate cyclase activity"/>
    <property type="evidence" value="ECO:0007669"/>
    <property type="project" value="TreeGrafter"/>
</dbReference>
<dbReference type="GO" id="GO:1902201">
    <property type="term" value="P:negative regulation of bacterial-type flagellum-dependent cell motility"/>
    <property type="evidence" value="ECO:0007669"/>
    <property type="project" value="TreeGrafter"/>
</dbReference>
<feature type="transmembrane region" description="Helical" evidence="1">
    <location>
        <begin position="108"/>
        <end position="131"/>
    </location>
</feature>
<proteinExistence type="predicted"/>
<keyword evidence="4" id="KW-1185">Reference proteome</keyword>
<dbReference type="NCBIfam" id="TIGR00254">
    <property type="entry name" value="GGDEF"/>
    <property type="match status" value="1"/>
</dbReference>
<feature type="transmembrane region" description="Helical" evidence="1">
    <location>
        <begin position="167"/>
        <end position="193"/>
    </location>
</feature>
<reference evidence="3" key="1">
    <citation type="submission" date="2018-01" db="EMBL/GenBank/DDBJ databases">
        <authorList>
            <consortium name="Urmite Genomes"/>
        </authorList>
    </citation>
    <scope>NUCLEOTIDE SEQUENCE [LARGE SCALE GENOMIC DNA]</scope>
    <source>
        <strain evidence="3">AFP003</strain>
    </source>
</reference>
<dbReference type="AlphaFoldDB" id="A0A2K4YFP5"/>
<dbReference type="PANTHER" id="PTHR45138:SF9">
    <property type="entry name" value="DIGUANYLATE CYCLASE DGCM-RELATED"/>
    <property type="match status" value="1"/>
</dbReference>
<accession>A0A2K4YFP5</accession>
<protein>
    <submittedName>
        <fullName evidence="3">Diguanylate cyclase YeaP</fullName>
    </submittedName>
</protein>
<feature type="domain" description="GGDEF" evidence="2">
    <location>
        <begin position="222"/>
        <end position="343"/>
    </location>
</feature>
<dbReference type="Gene3D" id="3.30.70.270">
    <property type="match status" value="1"/>
</dbReference>
<dbReference type="InterPro" id="IPR043128">
    <property type="entry name" value="Rev_trsase/Diguanyl_cyclase"/>
</dbReference>
<dbReference type="InterPro" id="IPR050469">
    <property type="entry name" value="Diguanylate_Cyclase"/>
</dbReference>
<evidence type="ECO:0000313" key="4">
    <source>
        <dbReference type="Proteomes" id="UP000236318"/>
    </source>
</evidence>
<feature type="transmembrane region" description="Helical" evidence="1">
    <location>
        <begin position="70"/>
        <end position="88"/>
    </location>
</feature>
<dbReference type="SUPFAM" id="SSF55073">
    <property type="entry name" value="Nucleotide cyclase"/>
    <property type="match status" value="1"/>
</dbReference>
<dbReference type="PROSITE" id="PS50887">
    <property type="entry name" value="GGDEF"/>
    <property type="match status" value="1"/>
</dbReference>
<keyword evidence="1" id="KW-0812">Transmembrane</keyword>
<evidence type="ECO:0000259" key="2">
    <source>
        <dbReference type="PROSITE" id="PS50887"/>
    </source>
</evidence>
<comment type="caution">
    <text evidence="3">The sequence shown here is derived from an EMBL/GenBank/DDBJ whole genome shotgun (WGS) entry which is preliminary data.</text>
</comment>
<dbReference type="CDD" id="cd01949">
    <property type="entry name" value="GGDEF"/>
    <property type="match status" value="1"/>
</dbReference>
<evidence type="ECO:0000256" key="1">
    <source>
        <dbReference type="SAM" id="Phobius"/>
    </source>
</evidence>
<feature type="transmembrane region" description="Helical" evidence="1">
    <location>
        <begin position="37"/>
        <end position="58"/>
    </location>
</feature>
<dbReference type="InterPro" id="IPR029787">
    <property type="entry name" value="Nucleotide_cyclase"/>
</dbReference>
<organism evidence="3 4">
    <name type="scientific">Mycobacterium ahvazicum</name>
    <dbReference type="NCBI Taxonomy" id="1964395"/>
    <lineage>
        <taxon>Bacteria</taxon>
        <taxon>Bacillati</taxon>
        <taxon>Actinomycetota</taxon>
        <taxon>Actinomycetes</taxon>
        <taxon>Mycobacteriales</taxon>
        <taxon>Mycobacteriaceae</taxon>
        <taxon>Mycobacterium</taxon>
        <taxon>Mycobacterium simiae complex</taxon>
    </lineage>
</organism>
<dbReference type="GO" id="GO:0005886">
    <property type="term" value="C:plasma membrane"/>
    <property type="evidence" value="ECO:0007669"/>
    <property type="project" value="TreeGrafter"/>
</dbReference>
<dbReference type="InterPro" id="IPR000160">
    <property type="entry name" value="GGDEF_dom"/>
</dbReference>
<dbReference type="GO" id="GO:0043709">
    <property type="term" value="P:cell adhesion involved in single-species biofilm formation"/>
    <property type="evidence" value="ECO:0007669"/>
    <property type="project" value="TreeGrafter"/>
</dbReference>
<dbReference type="Pfam" id="PF00990">
    <property type="entry name" value="GGDEF"/>
    <property type="match status" value="1"/>
</dbReference>
<dbReference type="PANTHER" id="PTHR45138">
    <property type="entry name" value="REGULATORY COMPONENTS OF SENSORY TRANSDUCTION SYSTEM"/>
    <property type="match status" value="1"/>
</dbReference>
<dbReference type="SMART" id="SM00267">
    <property type="entry name" value="GGDEF"/>
    <property type="match status" value="1"/>
</dbReference>
<dbReference type="Proteomes" id="UP000236318">
    <property type="component" value="Unassembled WGS sequence"/>
</dbReference>
<name>A0A2K4YFP5_9MYCO</name>
<evidence type="ECO:0000313" key="3">
    <source>
        <dbReference type="EMBL" id="SOX55603.1"/>
    </source>
</evidence>
<gene>
    <name evidence="3" type="ORF">MAAFP003_4295</name>
</gene>